<reference evidence="2" key="3">
    <citation type="submission" date="2020-12" db="UniProtKB">
        <authorList>
            <consortium name="EnsemblPlants"/>
        </authorList>
    </citation>
    <scope>IDENTIFICATION</scope>
</reference>
<reference evidence="1 3" key="1">
    <citation type="journal article" date="2008" name="Science">
        <title>The Physcomitrella genome reveals evolutionary insights into the conquest of land by plants.</title>
        <authorList>
            <person name="Rensing S."/>
            <person name="Lang D."/>
            <person name="Zimmer A."/>
            <person name="Terry A."/>
            <person name="Salamov A."/>
            <person name="Shapiro H."/>
            <person name="Nishiyama T."/>
            <person name="Perroud P.-F."/>
            <person name="Lindquist E."/>
            <person name="Kamisugi Y."/>
            <person name="Tanahashi T."/>
            <person name="Sakakibara K."/>
            <person name="Fujita T."/>
            <person name="Oishi K."/>
            <person name="Shin-I T."/>
            <person name="Kuroki Y."/>
            <person name="Toyoda A."/>
            <person name="Suzuki Y."/>
            <person name="Hashimoto A."/>
            <person name="Yamaguchi K."/>
            <person name="Sugano A."/>
            <person name="Kohara Y."/>
            <person name="Fujiyama A."/>
            <person name="Anterola A."/>
            <person name="Aoki S."/>
            <person name="Ashton N."/>
            <person name="Barbazuk W.B."/>
            <person name="Barker E."/>
            <person name="Bennetzen J."/>
            <person name="Bezanilla M."/>
            <person name="Blankenship R."/>
            <person name="Cho S.H."/>
            <person name="Dutcher S."/>
            <person name="Estelle M."/>
            <person name="Fawcett J.A."/>
            <person name="Gundlach H."/>
            <person name="Hanada K."/>
            <person name="Heyl A."/>
            <person name="Hicks K.A."/>
            <person name="Hugh J."/>
            <person name="Lohr M."/>
            <person name="Mayer K."/>
            <person name="Melkozernov A."/>
            <person name="Murata T."/>
            <person name="Nelson D."/>
            <person name="Pils B."/>
            <person name="Prigge M."/>
            <person name="Reiss B."/>
            <person name="Renner T."/>
            <person name="Rombauts S."/>
            <person name="Rushton P."/>
            <person name="Sanderfoot A."/>
            <person name="Schween G."/>
            <person name="Shiu S.-H."/>
            <person name="Stueber K."/>
            <person name="Theodoulou F.L."/>
            <person name="Tu H."/>
            <person name="Van de Peer Y."/>
            <person name="Verrier P.J."/>
            <person name="Waters E."/>
            <person name="Wood A."/>
            <person name="Yang L."/>
            <person name="Cove D."/>
            <person name="Cuming A."/>
            <person name="Hasebe M."/>
            <person name="Lucas S."/>
            <person name="Mishler D.B."/>
            <person name="Reski R."/>
            <person name="Grigoriev I."/>
            <person name="Quatrano R.S."/>
            <person name="Boore J.L."/>
        </authorList>
    </citation>
    <scope>NUCLEOTIDE SEQUENCE [LARGE SCALE GENOMIC DNA]</scope>
    <source>
        <strain evidence="2 3">cv. Gransden 2004</strain>
    </source>
</reference>
<name>A0A2K1IFX0_PHYPA</name>
<dbReference type="Gramene" id="Pp3c24_7171V3.1">
    <property type="protein sequence ID" value="Pp3c24_7171V3.1"/>
    <property type="gene ID" value="Pp3c24_7171"/>
</dbReference>
<gene>
    <name evidence="2" type="primary">LOC112276547</name>
    <name evidence="1" type="ORF">PHYPA_028765</name>
</gene>
<dbReference type="GeneID" id="112276547"/>
<evidence type="ECO:0000313" key="1">
    <source>
        <dbReference type="EMBL" id="PNR28173.1"/>
    </source>
</evidence>
<dbReference type="PaxDb" id="3218-PP1S73_82V6.1"/>
<organism evidence="1">
    <name type="scientific">Physcomitrium patens</name>
    <name type="common">Spreading-leaved earth moss</name>
    <name type="synonym">Physcomitrella patens</name>
    <dbReference type="NCBI Taxonomy" id="3218"/>
    <lineage>
        <taxon>Eukaryota</taxon>
        <taxon>Viridiplantae</taxon>
        <taxon>Streptophyta</taxon>
        <taxon>Embryophyta</taxon>
        <taxon>Bryophyta</taxon>
        <taxon>Bryophytina</taxon>
        <taxon>Bryopsida</taxon>
        <taxon>Funariidae</taxon>
        <taxon>Funariales</taxon>
        <taxon>Funariaceae</taxon>
        <taxon>Physcomitrium</taxon>
    </lineage>
</organism>
<reference evidence="1 3" key="2">
    <citation type="journal article" date="2018" name="Plant J.">
        <title>The Physcomitrella patens chromosome-scale assembly reveals moss genome structure and evolution.</title>
        <authorList>
            <person name="Lang D."/>
            <person name="Ullrich K.K."/>
            <person name="Murat F."/>
            <person name="Fuchs J."/>
            <person name="Jenkins J."/>
            <person name="Haas F.B."/>
            <person name="Piednoel M."/>
            <person name="Gundlach H."/>
            <person name="Van Bel M."/>
            <person name="Meyberg R."/>
            <person name="Vives C."/>
            <person name="Morata J."/>
            <person name="Symeonidi A."/>
            <person name="Hiss M."/>
            <person name="Muchero W."/>
            <person name="Kamisugi Y."/>
            <person name="Saleh O."/>
            <person name="Blanc G."/>
            <person name="Decker E.L."/>
            <person name="van Gessel N."/>
            <person name="Grimwood J."/>
            <person name="Hayes R.D."/>
            <person name="Graham S.W."/>
            <person name="Gunter L.E."/>
            <person name="McDaniel S.F."/>
            <person name="Hoernstein S.N.W."/>
            <person name="Larsson A."/>
            <person name="Li F.W."/>
            <person name="Perroud P.F."/>
            <person name="Phillips J."/>
            <person name="Ranjan P."/>
            <person name="Rokshar D.S."/>
            <person name="Rothfels C.J."/>
            <person name="Schneider L."/>
            <person name="Shu S."/>
            <person name="Stevenson D.W."/>
            <person name="Thummler F."/>
            <person name="Tillich M."/>
            <person name="Villarreal Aguilar J.C."/>
            <person name="Widiez T."/>
            <person name="Wong G.K."/>
            <person name="Wymore A."/>
            <person name="Zhang Y."/>
            <person name="Zimmer A.D."/>
            <person name="Quatrano R.S."/>
            <person name="Mayer K.F.X."/>
            <person name="Goodstein D."/>
            <person name="Casacuberta J.M."/>
            <person name="Vandepoele K."/>
            <person name="Reski R."/>
            <person name="Cuming A.C."/>
            <person name="Tuskan G.A."/>
            <person name="Maumus F."/>
            <person name="Salse J."/>
            <person name="Schmutz J."/>
            <person name="Rensing S.A."/>
        </authorList>
    </citation>
    <scope>NUCLEOTIDE SEQUENCE [LARGE SCALE GENOMIC DNA]</scope>
    <source>
        <strain evidence="2 3">cv. Gransden 2004</strain>
    </source>
</reference>
<accession>A0A2K1IFX0</accession>
<evidence type="ECO:0000313" key="3">
    <source>
        <dbReference type="Proteomes" id="UP000006727"/>
    </source>
</evidence>
<dbReference type="AlphaFoldDB" id="A0A2K1IFX0"/>
<dbReference type="Proteomes" id="UP000006727">
    <property type="component" value="Chromosome 24"/>
</dbReference>
<protein>
    <submittedName>
        <fullName evidence="1 2">Uncharacterized protein</fullName>
    </submittedName>
</protein>
<evidence type="ECO:0000313" key="2">
    <source>
        <dbReference type="EnsemblPlants" id="Pp3c24_7171V3.1"/>
    </source>
</evidence>
<dbReference type="EMBL" id="ABEU02000024">
    <property type="protein sequence ID" value="PNR28173.1"/>
    <property type="molecule type" value="Genomic_DNA"/>
</dbReference>
<dbReference type="RefSeq" id="XP_024363721.1">
    <property type="nucleotide sequence ID" value="XM_024507953.2"/>
</dbReference>
<sequence>MVADTLARCLVALLRSHATQHPTLAAIVDRLYALSGVQALLETIRVPERTSGSPSLKRALKRCFYRVGGVRDSAMAACEACYVLLGDLLCYYCKCMPGTSIAKYDDRTKLQDPEYEVCYQLIWIFMDIMAVACLVQWLPVQIDYPQQGSRKWLKHNLRNAL</sequence>
<proteinExistence type="predicted"/>
<keyword evidence="3" id="KW-1185">Reference proteome</keyword>
<dbReference type="EnsemblPlants" id="Pp3c24_7171V3.1">
    <property type="protein sequence ID" value="Pp3c24_7171V3.1"/>
    <property type="gene ID" value="Pp3c24_7171"/>
</dbReference>